<gene>
    <name evidence="2" type="ORF">O181_005598</name>
</gene>
<organism evidence="2 3">
    <name type="scientific">Austropuccinia psidii MF-1</name>
    <dbReference type="NCBI Taxonomy" id="1389203"/>
    <lineage>
        <taxon>Eukaryota</taxon>
        <taxon>Fungi</taxon>
        <taxon>Dikarya</taxon>
        <taxon>Basidiomycota</taxon>
        <taxon>Pucciniomycotina</taxon>
        <taxon>Pucciniomycetes</taxon>
        <taxon>Pucciniales</taxon>
        <taxon>Sphaerophragmiaceae</taxon>
        <taxon>Austropuccinia</taxon>
    </lineage>
</organism>
<feature type="region of interest" description="Disordered" evidence="1">
    <location>
        <begin position="118"/>
        <end position="241"/>
    </location>
</feature>
<dbReference type="EMBL" id="AVOT02001152">
    <property type="protein sequence ID" value="MBW0465883.1"/>
    <property type="molecule type" value="Genomic_DNA"/>
</dbReference>
<accession>A0A9Q3BIU2</accession>
<evidence type="ECO:0000256" key="1">
    <source>
        <dbReference type="SAM" id="MobiDB-lite"/>
    </source>
</evidence>
<sequence length="261" mass="29088">MTNACDAFRQAHKKCLFVVQPFRPHSQRSSLPRRLCEDSFVVSNDESIPEREWTPGLQTGRWNDSGLLALSPQVLICPPPLLGHHPMVTSLLDHSKVIIPPMKQGNGKRTFDLGLIVTHEENPPNPPQQDSPVPRMAREQALRKPTPGPSGTQWLGDLFCKPSQHNEPHIPGPSQASEPHEDPLTCEPEPEMDPTQSTEEPFDPPSLHSYPGSFPRDPSHFPQEPNLLLPPGPSSLQSPNEAWQEFTDLQLTLMIPQAIVH</sequence>
<evidence type="ECO:0000313" key="2">
    <source>
        <dbReference type="EMBL" id="MBW0465883.1"/>
    </source>
</evidence>
<keyword evidence="3" id="KW-1185">Reference proteome</keyword>
<dbReference type="Proteomes" id="UP000765509">
    <property type="component" value="Unassembled WGS sequence"/>
</dbReference>
<comment type="caution">
    <text evidence="2">The sequence shown here is derived from an EMBL/GenBank/DDBJ whole genome shotgun (WGS) entry which is preliminary data.</text>
</comment>
<name>A0A9Q3BIU2_9BASI</name>
<proteinExistence type="predicted"/>
<evidence type="ECO:0000313" key="3">
    <source>
        <dbReference type="Proteomes" id="UP000765509"/>
    </source>
</evidence>
<dbReference type="AlphaFoldDB" id="A0A9Q3BIU2"/>
<protein>
    <submittedName>
        <fullName evidence="2">Uncharacterized protein</fullName>
    </submittedName>
</protein>
<reference evidence="2" key="1">
    <citation type="submission" date="2021-03" db="EMBL/GenBank/DDBJ databases">
        <title>Draft genome sequence of rust myrtle Austropuccinia psidii MF-1, a brazilian biotype.</title>
        <authorList>
            <person name="Quecine M.C."/>
            <person name="Pachon D.M.R."/>
            <person name="Bonatelli M.L."/>
            <person name="Correr F.H."/>
            <person name="Franceschini L.M."/>
            <person name="Leite T.F."/>
            <person name="Margarido G.R.A."/>
            <person name="Almeida C.A."/>
            <person name="Ferrarezi J.A."/>
            <person name="Labate C.A."/>
        </authorList>
    </citation>
    <scope>NUCLEOTIDE SEQUENCE</scope>
    <source>
        <strain evidence="2">MF-1</strain>
    </source>
</reference>